<dbReference type="OrthoDB" id="66881at2759"/>
<comment type="cofactor">
    <cofactor evidence="1">
        <name>FAD</name>
        <dbReference type="ChEBI" id="CHEBI:57692"/>
    </cofactor>
</comment>
<evidence type="ECO:0000256" key="6">
    <source>
        <dbReference type="ARBA" id="ARBA00023002"/>
    </source>
</evidence>
<accession>A0A178DG05</accession>
<keyword evidence="9" id="KW-1185">Reference proteome</keyword>
<dbReference type="Proteomes" id="UP000185904">
    <property type="component" value="Unassembled WGS sequence"/>
</dbReference>
<comment type="caution">
    <text evidence="8">The sequence shown here is derived from an EMBL/GenBank/DDBJ whole genome shotgun (WGS) entry which is preliminary data.</text>
</comment>
<dbReference type="PRINTS" id="PR00411">
    <property type="entry name" value="PNDRDTASEI"/>
</dbReference>
<organism evidence="8 9">
    <name type="scientific">Fonsecaea nubica</name>
    <dbReference type="NCBI Taxonomy" id="856822"/>
    <lineage>
        <taxon>Eukaryota</taxon>
        <taxon>Fungi</taxon>
        <taxon>Dikarya</taxon>
        <taxon>Ascomycota</taxon>
        <taxon>Pezizomycotina</taxon>
        <taxon>Eurotiomycetes</taxon>
        <taxon>Chaetothyriomycetidae</taxon>
        <taxon>Chaetothyriales</taxon>
        <taxon>Herpotrichiellaceae</taxon>
        <taxon>Fonsecaea</taxon>
    </lineage>
</organism>
<dbReference type="GO" id="GO:0004499">
    <property type="term" value="F:N,N-dimethylaniline monooxygenase activity"/>
    <property type="evidence" value="ECO:0007669"/>
    <property type="project" value="InterPro"/>
</dbReference>
<evidence type="ECO:0000256" key="4">
    <source>
        <dbReference type="ARBA" id="ARBA00022827"/>
    </source>
</evidence>
<dbReference type="InterPro" id="IPR050775">
    <property type="entry name" value="FAD-binding_Monooxygenases"/>
</dbReference>
<dbReference type="EMBL" id="LVCJ01000002">
    <property type="protein sequence ID" value="OAL40264.1"/>
    <property type="molecule type" value="Genomic_DNA"/>
</dbReference>
<reference evidence="8 9" key="1">
    <citation type="submission" date="2016-03" db="EMBL/GenBank/DDBJ databases">
        <title>The draft genome sequence of Fonsecaea nubica causative agent of cutaneous subcutaneous infection in human host.</title>
        <authorList>
            <person name="Costa F."/>
            <person name="Sybren D.H."/>
            <person name="Raittz R.T."/>
            <person name="Weiss V.A."/>
            <person name="Leao A.C."/>
            <person name="Gomes R."/>
            <person name="De Souza E.M."/>
            <person name="Pedrosa F.O."/>
            <person name="Steffens M.B."/>
            <person name="Bombassaro A."/>
            <person name="Tadra-Sfeir M.Z."/>
            <person name="Moreno L.F."/>
            <person name="Najafzadeh M.J."/>
            <person name="Felipe M.S."/>
            <person name="Teixeira M."/>
            <person name="Sun J."/>
            <person name="Xi L."/>
            <person name="Castro M.A."/>
            <person name="Vicente V.A."/>
        </authorList>
    </citation>
    <scope>NUCLEOTIDE SEQUENCE [LARGE SCALE GENOMIC DNA]</scope>
    <source>
        <strain evidence="8 9">CBS 269.64</strain>
    </source>
</reference>
<protein>
    <recommendedName>
        <fullName evidence="10">FAD/NAD(P)-binding domain-containing protein</fullName>
    </recommendedName>
</protein>
<dbReference type="RefSeq" id="XP_022505276.1">
    <property type="nucleotide sequence ID" value="XM_022638993.1"/>
</dbReference>
<dbReference type="PANTHER" id="PTHR43098:SF3">
    <property type="entry name" value="L-ORNITHINE N(5)-MONOOXYGENASE-RELATED"/>
    <property type="match status" value="1"/>
</dbReference>
<dbReference type="InterPro" id="IPR020946">
    <property type="entry name" value="Flavin_mOase-like"/>
</dbReference>
<dbReference type="Gene3D" id="3.50.50.60">
    <property type="entry name" value="FAD/NAD(P)-binding domain"/>
    <property type="match status" value="2"/>
</dbReference>
<evidence type="ECO:0000256" key="5">
    <source>
        <dbReference type="ARBA" id="ARBA00022857"/>
    </source>
</evidence>
<dbReference type="InterPro" id="IPR036188">
    <property type="entry name" value="FAD/NAD-bd_sf"/>
</dbReference>
<dbReference type="AlphaFoldDB" id="A0A178DG05"/>
<dbReference type="GO" id="GO:0050661">
    <property type="term" value="F:NADP binding"/>
    <property type="evidence" value="ECO:0007669"/>
    <property type="project" value="InterPro"/>
</dbReference>
<dbReference type="SUPFAM" id="SSF51905">
    <property type="entry name" value="FAD/NAD(P)-binding domain"/>
    <property type="match status" value="1"/>
</dbReference>
<evidence type="ECO:0000256" key="7">
    <source>
        <dbReference type="ARBA" id="ARBA00023033"/>
    </source>
</evidence>
<evidence type="ECO:0000313" key="8">
    <source>
        <dbReference type="EMBL" id="OAL40264.1"/>
    </source>
</evidence>
<evidence type="ECO:0000256" key="2">
    <source>
        <dbReference type="ARBA" id="ARBA00010139"/>
    </source>
</evidence>
<keyword evidence="4" id="KW-0274">FAD</keyword>
<keyword evidence="3" id="KW-0285">Flavoprotein</keyword>
<proteinExistence type="inferred from homology"/>
<evidence type="ECO:0000256" key="1">
    <source>
        <dbReference type="ARBA" id="ARBA00001974"/>
    </source>
</evidence>
<evidence type="ECO:0000256" key="3">
    <source>
        <dbReference type="ARBA" id="ARBA00022630"/>
    </source>
</evidence>
<keyword evidence="7" id="KW-0503">Monooxygenase</keyword>
<dbReference type="PANTHER" id="PTHR43098">
    <property type="entry name" value="L-ORNITHINE N(5)-MONOOXYGENASE-RELATED"/>
    <property type="match status" value="1"/>
</dbReference>
<gene>
    <name evidence="8" type="ORF">AYO20_00684</name>
</gene>
<dbReference type="GeneID" id="34584110"/>
<comment type="similarity">
    <text evidence="2">Belongs to the FAD-binding monooxygenase family.</text>
</comment>
<sequence length="487" mass="55052">MRTNGSKAPNGESHVEEFDVVVVGAGFGGIYLLYHLRRLGYKIKVLEAGKDLGGVWWANSYPGARVDTYWPLYEFSAKELWEGWTWTERFPGRDELCRYFAHVDEKWDVKKDITFEQTVTKAYYDQDQNQWTVVTHTGYVAKSQFLLLATGFAAKHYVPPLKGLESFQGVCHHTALWPKEGLDLEGKRVGIIGTGASGVQVIQEIGPVVKHLTVFQRTANNALPMRQERYDEGGIQVQEQMKQGYEDLFNKVMSTYAGWDYDGLDQDSSDATPEERVSHLESLWAKGGFHMWLGNYRDLLLNADFNNSVYGFWRDKVRERLVNVDPNTVESLAPWEPENPFGTKRPSLEQNYYEVYTQPNVNLYNLRKTKIAEITPHGVKMESGEQIELDVLILATGFDAVTGSLLKIDLQGVDGVKLSDKWARGAYTSFGMATAGFPNMFFMYGPQGPTAFAIGPRIAEAQGDWIISCLEDLKRRHGRRIEALAAA</sequence>
<evidence type="ECO:0008006" key="10">
    <source>
        <dbReference type="Google" id="ProtNLM"/>
    </source>
</evidence>
<evidence type="ECO:0000313" key="9">
    <source>
        <dbReference type="Proteomes" id="UP000185904"/>
    </source>
</evidence>
<dbReference type="Pfam" id="PF00743">
    <property type="entry name" value="FMO-like"/>
    <property type="match status" value="1"/>
</dbReference>
<keyword evidence="5" id="KW-0521">NADP</keyword>
<dbReference type="GO" id="GO:0050660">
    <property type="term" value="F:flavin adenine dinucleotide binding"/>
    <property type="evidence" value="ECO:0007669"/>
    <property type="project" value="InterPro"/>
</dbReference>
<keyword evidence="6" id="KW-0560">Oxidoreductase</keyword>
<name>A0A178DG05_9EURO</name>